<evidence type="ECO:0000313" key="2">
    <source>
        <dbReference type="EMBL" id="WOG82611.1"/>
    </source>
</evidence>
<dbReference type="AlphaFoldDB" id="A0AAF0W432"/>
<proteinExistence type="predicted"/>
<dbReference type="KEGG" id="dcr:108213249"/>
<evidence type="ECO:0000256" key="1">
    <source>
        <dbReference type="SAM" id="Coils"/>
    </source>
</evidence>
<reference evidence="2" key="2">
    <citation type="submission" date="2022-03" db="EMBL/GenBank/DDBJ databases">
        <title>Draft title - Genomic analysis of global carrot germplasm unveils the trajectory of domestication and the origin of high carotenoid orange carrot.</title>
        <authorList>
            <person name="Iorizzo M."/>
            <person name="Ellison S."/>
            <person name="Senalik D."/>
            <person name="Macko-Podgorni A."/>
            <person name="Grzebelus D."/>
            <person name="Bostan H."/>
            <person name="Rolling W."/>
            <person name="Curaba J."/>
            <person name="Simon P."/>
        </authorList>
    </citation>
    <scope>NUCLEOTIDE SEQUENCE</scope>
    <source>
        <tissue evidence="2">Leaf</tissue>
    </source>
</reference>
<sequence>MEGRDGEKEQVKSNERWNAAMANINGMSNNLQSLQNLLLHKAVYVDDDSFFKASLTSEQARTIKILEQRVENLERELDAAISASARARTEKRQAEAGQKAAELRAQEITRELENTTKVFELHMEELRAKQEEISKRDKEIKLLEAIIQTLGGKSPSSTSG</sequence>
<reference evidence="2" key="1">
    <citation type="journal article" date="2016" name="Nat. Genet.">
        <title>A high-quality carrot genome assembly provides new insights into carotenoid accumulation and asterid genome evolution.</title>
        <authorList>
            <person name="Iorizzo M."/>
            <person name="Ellison S."/>
            <person name="Senalik D."/>
            <person name="Zeng P."/>
            <person name="Satapoomin P."/>
            <person name="Huang J."/>
            <person name="Bowman M."/>
            <person name="Iovene M."/>
            <person name="Sanseverino W."/>
            <person name="Cavagnaro P."/>
            <person name="Yildiz M."/>
            <person name="Macko-Podgorni A."/>
            <person name="Moranska E."/>
            <person name="Grzebelus E."/>
            <person name="Grzebelus D."/>
            <person name="Ashrafi H."/>
            <person name="Zheng Z."/>
            <person name="Cheng S."/>
            <person name="Spooner D."/>
            <person name="Van Deynze A."/>
            <person name="Simon P."/>
        </authorList>
    </citation>
    <scope>NUCLEOTIDE SEQUENCE</scope>
    <source>
        <tissue evidence="2">Leaf</tissue>
    </source>
</reference>
<accession>A0AAF0W432</accession>
<feature type="coiled-coil region" evidence="1">
    <location>
        <begin position="56"/>
        <end position="118"/>
    </location>
</feature>
<dbReference type="PANTHER" id="PTHR36080">
    <property type="entry name" value="DBJ|BAA96220.1"/>
    <property type="match status" value="1"/>
</dbReference>
<gene>
    <name evidence="2" type="ORF">DCAR_0101776</name>
</gene>
<dbReference type="PANTHER" id="PTHR36080:SF1">
    <property type="entry name" value="DBJ|BAA96220.1"/>
    <property type="match status" value="1"/>
</dbReference>
<keyword evidence="3" id="KW-1185">Reference proteome</keyword>
<dbReference type="Proteomes" id="UP000077755">
    <property type="component" value="Chromosome 1"/>
</dbReference>
<keyword evidence="1" id="KW-0175">Coiled coil</keyword>
<organism evidence="2 3">
    <name type="scientific">Daucus carota subsp. sativus</name>
    <name type="common">Carrot</name>
    <dbReference type="NCBI Taxonomy" id="79200"/>
    <lineage>
        <taxon>Eukaryota</taxon>
        <taxon>Viridiplantae</taxon>
        <taxon>Streptophyta</taxon>
        <taxon>Embryophyta</taxon>
        <taxon>Tracheophyta</taxon>
        <taxon>Spermatophyta</taxon>
        <taxon>Magnoliopsida</taxon>
        <taxon>eudicotyledons</taxon>
        <taxon>Gunneridae</taxon>
        <taxon>Pentapetalae</taxon>
        <taxon>asterids</taxon>
        <taxon>campanulids</taxon>
        <taxon>Apiales</taxon>
        <taxon>Apiaceae</taxon>
        <taxon>Apioideae</taxon>
        <taxon>Scandiceae</taxon>
        <taxon>Daucinae</taxon>
        <taxon>Daucus</taxon>
        <taxon>Daucus sect. Daucus</taxon>
    </lineage>
</organism>
<dbReference type="EMBL" id="CP093343">
    <property type="protein sequence ID" value="WOG82611.1"/>
    <property type="molecule type" value="Genomic_DNA"/>
</dbReference>
<evidence type="ECO:0000313" key="3">
    <source>
        <dbReference type="Proteomes" id="UP000077755"/>
    </source>
</evidence>
<name>A0AAF0W432_DAUCS</name>
<protein>
    <submittedName>
        <fullName evidence="2">Uncharacterized protein</fullName>
    </submittedName>
</protein>